<organism evidence="3 4">
    <name type="scientific">Ensete ventricosum</name>
    <name type="common">Abyssinian banana</name>
    <name type="synonym">Musa ensete</name>
    <dbReference type="NCBI Taxonomy" id="4639"/>
    <lineage>
        <taxon>Eukaryota</taxon>
        <taxon>Viridiplantae</taxon>
        <taxon>Streptophyta</taxon>
        <taxon>Embryophyta</taxon>
        <taxon>Tracheophyta</taxon>
        <taxon>Spermatophyta</taxon>
        <taxon>Magnoliopsida</taxon>
        <taxon>Liliopsida</taxon>
        <taxon>Zingiberales</taxon>
        <taxon>Musaceae</taxon>
        <taxon>Ensete</taxon>
    </lineage>
</organism>
<sequence length="118" mass="13657">MATKNWKQGDMFVKEHQCLGKVQRALQLRIEENARYLQKILEEQQKANNSSSSTQRLSSEPPLELRSPFTEKADARVDSFPLDSVKQRGNESNDWESDSKSVENSKRIRLDVEHIRPS</sequence>
<name>A0A427AWJ2_ENSVE</name>
<evidence type="ECO:0000256" key="1">
    <source>
        <dbReference type="SAM" id="MobiDB-lite"/>
    </source>
</evidence>
<dbReference type="AlphaFoldDB" id="A0A427AWJ2"/>
<evidence type="ECO:0000259" key="2">
    <source>
        <dbReference type="Pfam" id="PF14379"/>
    </source>
</evidence>
<feature type="compositionally biased region" description="Low complexity" evidence="1">
    <location>
        <begin position="50"/>
        <end position="59"/>
    </location>
</feature>
<dbReference type="InterPro" id="IPR025756">
    <property type="entry name" value="Myb_CC_LHEQLE"/>
</dbReference>
<reference evidence="3 4" key="1">
    <citation type="journal article" date="2014" name="Agronomy (Basel)">
        <title>A Draft Genome Sequence for Ensete ventricosum, the Drought-Tolerant Tree Against Hunger.</title>
        <authorList>
            <person name="Harrison J."/>
            <person name="Moore K.A."/>
            <person name="Paszkiewicz K."/>
            <person name="Jones T."/>
            <person name="Grant M."/>
            <person name="Ambacheew D."/>
            <person name="Muzemil S."/>
            <person name="Studholme D.J."/>
        </authorList>
    </citation>
    <scope>NUCLEOTIDE SEQUENCE [LARGE SCALE GENOMIC DNA]</scope>
</reference>
<protein>
    <recommendedName>
        <fullName evidence="2">MYB-CC type transcription factor LHEQLE-containing domain-containing protein</fullName>
    </recommendedName>
</protein>
<proteinExistence type="predicted"/>
<dbReference type="Proteomes" id="UP000287651">
    <property type="component" value="Unassembled WGS sequence"/>
</dbReference>
<feature type="region of interest" description="Disordered" evidence="1">
    <location>
        <begin position="43"/>
        <end position="118"/>
    </location>
</feature>
<feature type="domain" description="MYB-CC type transcription factor LHEQLE-containing" evidence="2">
    <location>
        <begin position="21"/>
        <end position="47"/>
    </location>
</feature>
<comment type="caution">
    <text evidence="3">The sequence shown here is derived from an EMBL/GenBank/DDBJ whole genome shotgun (WGS) entry which is preliminary data.</text>
</comment>
<gene>
    <name evidence="3" type="ORF">B296_00007593</name>
</gene>
<evidence type="ECO:0000313" key="4">
    <source>
        <dbReference type="Proteomes" id="UP000287651"/>
    </source>
</evidence>
<dbReference type="EMBL" id="AMZH03001101">
    <property type="protein sequence ID" value="RRT80618.1"/>
    <property type="molecule type" value="Genomic_DNA"/>
</dbReference>
<accession>A0A427AWJ2</accession>
<dbReference type="Pfam" id="PF14379">
    <property type="entry name" value="Myb_CC_LHEQLE"/>
    <property type="match status" value="1"/>
</dbReference>
<evidence type="ECO:0000313" key="3">
    <source>
        <dbReference type="EMBL" id="RRT80618.1"/>
    </source>
</evidence>
<feature type="compositionally biased region" description="Basic and acidic residues" evidence="1">
    <location>
        <begin position="85"/>
        <end position="118"/>
    </location>
</feature>